<dbReference type="InterPro" id="IPR001878">
    <property type="entry name" value="Znf_CCHC"/>
</dbReference>
<dbReference type="SMART" id="SM00343">
    <property type="entry name" value="ZnF_C2HC"/>
    <property type="match status" value="4"/>
</dbReference>
<keyword evidence="1" id="KW-0863">Zinc-finger</keyword>
<dbReference type="EMBL" id="MU006779">
    <property type="protein sequence ID" value="KAF2643674.1"/>
    <property type="molecule type" value="Genomic_DNA"/>
</dbReference>
<dbReference type="PROSITE" id="PS50158">
    <property type="entry name" value="ZF_CCHC"/>
    <property type="match status" value="3"/>
</dbReference>
<dbReference type="InterPro" id="IPR036875">
    <property type="entry name" value="Znf_CCHC_sf"/>
</dbReference>
<dbReference type="Proteomes" id="UP000799753">
    <property type="component" value="Unassembled WGS sequence"/>
</dbReference>
<keyword evidence="1" id="KW-0479">Metal-binding</keyword>
<dbReference type="InterPro" id="IPR051714">
    <property type="entry name" value="Znf_CCHC_NABP"/>
</dbReference>
<evidence type="ECO:0000313" key="4">
    <source>
        <dbReference type="Proteomes" id="UP000799753"/>
    </source>
</evidence>
<dbReference type="Pfam" id="PF00098">
    <property type="entry name" value="zf-CCHC"/>
    <property type="match status" value="4"/>
</dbReference>
<protein>
    <recommendedName>
        <fullName evidence="2">CCHC-type domain-containing protein</fullName>
    </recommendedName>
</protein>
<dbReference type="GO" id="GO:0008270">
    <property type="term" value="F:zinc ion binding"/>
    <property type="evidence" value="ECO:0007669"/>
    <property type="project" value="UniProtKB-KW"/>
</dbReference>
<dbReference type="OrthoDB" id="8026949at2759"/>
<reference evidence="3" key="1">
    <citation type="journal article" date="2020" name="Stud. Mycol.">
        <title>101 Dothideomycetes genomes: a test case for predicting lifestyles and emergence of pathogens.</title>
        <authorList>
            <person name="Haridas S."/>
            <person name="Albert R."/>
            <person name="Binder M."/>
            <person name="Bloem J."/>
            <person name="Labutti K."/>
            <person name="Salamov A."/>
            <person name="Andreopoulos B."/>
            <person name="Baker S."/>
            <person name="Barry K."/>
            <person name="Bills G."/>
            <person name="Bluhm B."/>
            <person name="Cannon C."/>
            <person name="Castanera R."/>
            <person name="Culley D."/>
            <person name="Daum C."/>
            <person name="Ezra D."/>
            <person name="Gonzalez J."/>
            <person name="Henrissat B."/>
            <person name="Kuo A."/>
            <person name="Liang C."/>
            <person name="Lipzen A."/>
            <person name="Lutzoni F."/>
            <person name="Magnuson J."/>
            <person name="Mondo S."/>
            <person name="Nolan M."/>
            <person name="Ohm R."/>
            <person name="Pangilinan J."/>
            <person name="Park H.-J."/>
            <person name="Ramirez L."/>
            <person name="Alfaro M."/>
            <person name="Sun H."/>
            <person name="Tritt A."/>
            <person name="Yoshinaga Y."/>
            <person name="Zwiers L.-H."/>
            <person name="Turgeon B."/>
            <person name="Goodwin S."/>
            <person name="Spatafora J."/>
            <person name="Crous P."/>
            <person name="Grigoriev I."/>
        </authorList>
    </citation>
    <scope>NUCLEOTIDE SEQUENCE</scope>
    <source>
        <strain evidence="3">CBS 473.64</strain>
    </source>
</reference>
<feature type="domain" description="CCHC-type" evidence="2">
    <location>
        <begin position="142"/>
        <end position="157"/>
    </location>
</feature>
<feature type="domain" description="CCHC-type" evidence="2">
    <location>
        <begin position="165"/>
        <end position="180"/>
    </location>
</feature>
<evidence type="ECO:0000259" key="2">
    <source>
        <dbReference type="PROSITE" id="PS50158"/>
    </source>
</evidence>
<dbReference type="GO" id="GO:0003676">
    <property type="term" value="F:nucleic acid binding"/>
    <property type="evidence" value="ECO:0007669"/>
    <property type="project" value="InterPro"/>
</dbReference>
<dbReference type="SUPFAM" id="SSF57756">
    <property type="entry name" value="Retrovirus zinc finger-like domains"/>
    <property type="match status" value="1"/>
</dbReference>
<gene>
    <name evidence="3" type="ORF">P280DRAFT_214512</name>
</gene>
<keyword evidence="4" id="KW-1185">Reference proteome</keyword>
<evidence type="ECO:0000256" key="1">
    <source>
        <dbReference type="PROSITE-ProRule" id="PRU00047"/>
    </source>
</evidence>
<accession>A0A6A6SBY5</accession>
<feature type="domain" description="CCHC-type" evidence="2">
    <location>
        <begin position="113"/>
        <end position="128"/>
    </location>
</feature>
<dbReference type="Gene3D" id="4.10.60.10">
    <property type="entry name" value="Zinc finger, CCHC-type"/>
    <property type="match status" value="2"/>
</dbReference>
<organism evidence="3 4">
    <name type="scientific">Massarina eburnea CBS 473.64</name>
    <dbReference type="NCBI Taxonomy" id="1395130"/>
    <lineage>
        <taxon>Eukaryota</taxon>
        <taxon>Fungi</taxon>
        <taxon>Dikarya</taxon>
        <taxon>Ascomycota</taxon>
        <taxon>Pezizomycotina</taxon>
        <taxon>Dothideomycetes</taxon>
        <taxon>Pleosporomycetidae</taxon>
        <taxon>Pleosporales</taxon>
        <taxon>Massarineae</taxon>
        <taxon>Massarinaceae</taxon>
        <taxon>Massarina</taxon>
    </lineage>
</organism>
<evidence type="ECO:0000313" key="3">
    <source>
        <dbReference type="EMBL" id="KAF2643674.1"/>
    </source>
</evidence>
<keyword evidence="1" id="KW-0862">Zinc</keyword>
<sequence length="213" mass="23754">MATRLLNDMDTFRIALKAYARATMEEFSLAAVEEALRSDGLPIFIVAMKQEMEKNMTIVDVTGIPDREYVVSFQYGPKPRRAKIATGWPASPEENIERLQSAGFVQDCGVPVCGNCGELGHIRKSCTQEKVETELNPPVVVCVYCKDEGHRARDCPKERSNPFACKNCKQEGHRANECPEPRSAEGVECHKCNQTGHFSRDVSIRSSSTLKNN</sequence>
<dbReference type="AlphaFoldDB" id="A0A6A6SBY5"/>
<proteinExistence type="predicted"/>
<dbReference type="PANTHER" id="PTHR23002">
    <property type="entry name" value="ZINC FINGER CCHC DOMAIN CONTAINING PROTEIN"/>
    <property type="match status" value="1"/>
</dbReference>
<name>A0A6A6SBY5_9PLEO</name>